<dbReference type="InterPro" id="IPR013785">
    <property type="entry name" value="Aldolase_TIM"/>
</dbReference>
<dbReference type="EC" id="4.1.2.43" evidence="4"/>
<dbReference type="InterPro" id="IPR041710">
    <property type="entry name" value="HPS/KGPDC"/>
</dbReference>
<dbReference type="AlphaFoldDB" id="A0A7C1W0G0"/>
<protein>
    <recommendedName>
        <fullName evidence="4">3-hexulose-6-phosphate synthase</fullName>
        <ecNumber evidence="4">4.1.2.43</ecNumber>
    </recommendedName>
</protein>
<evidence type="ECO:0000313" key="8">
    <source>
        <dbReference type="EMBL" id="HEC67478.1"/>
    </source>
</evidence>
<gene>
    <name evidence="8" type="ORF">ENI35_01475</name>
</gene>
<comment type="similarity">
    <text evidence="3">Belongs to the HPS/KGPDC family. HPS subfamily.</text>
</comment>
<evidence type="ECO:0000256" key="2">
    <source>
        <dbReference type="ARBA" id="ARBA00005014"/>
    </source>
</evidence>
<reference evidence="8" key="1">
    <citation type="journal article" date="2020" name="mSystems">
        <title>Genome- and Community-Level Interaction Insights into Carbon Utilization and Element Cycling Functions of Hydrothermarchaeota in Hydrothermal Sediment.</title>
        <authorList>
            <person name="Zhou Z."/>
            <person name="Liu Y."/>
            <person name="Xu W."/>
            <person name="Pan J."/>
            <person name="Luo Z.H."/>
            <person name="Li M."/>
        </authorList>
    </citation>
    <scope>NUCLEOTIDE SEQUENCE [LARGE SCALE GENOMIC DNA]</scope>
    <source>
        <strain evidence="8">HyVt-389</strain>
    </source>
</reference>
<dbReference type="SMART" id="SM00934">
    <property type="entry name" value="OMPdecase"/>
    <property type="match status" value="1"/>
</dbReference>
<dbReference type="InterPro" id="IPR017553">
    <property type="entry name" value="3-hexulose-6-phosphate_synth"/>
</dbReference>
<dbReference type="InterPro" id="IPR001754">
    <property type="entry name" value="OMPdeCOase_dom"/>
</dbReference>
<dbReference type="GO" id="GO:0043801">
    <property type="term" value="F:hexulose-6-phosphate synthase activity"/>
    <property type="evidence" value="ECO:0007669"/>
    <property type="project" value="UniProtKB-EC"/>
</dbReference>
<feature type="domain" description="Orotidine 5'-phosphate decarboxylase" evidence="7">
    <location>
        <begin position="4"/>
        <end position="204"/>
    </location>
</feature>
<evidence type="ECO:0000259" key="7">
    <source>
        <dbReference type="SMART" id="SM00934"/>
    </source>
</evidence>
<dbReference type="GO" id="GO:0019854">
    <property type="term" value="P:L-ascorbic acid catabolic process"/>
    <property type="evidence" value="ECO:0007669"/>
    <property type="project" value="TreeGrafter"/>
</dbReference>
<dbReference type="PANTHER" id="PTHR35039">
    <property type="entry name" value="3-KETO-L-GULONATE-6-PHOSPHATE DECARBOXYLASE SGBH-RELATED"/>
    <property type="match status" value="1"/>
</dbReference>
<evidence type="ECO:0000256" key="1">
    <source>
        <dbReference type="ARBA" id="ARBA00000718"/>
    </source>
</evidence>
<evidence type="ECO:0000256" key="6">
    <source>
        <dbReference type="ARBA" id="ARBA00023277"/>
    </source>
</evidence>
<dbReference type="NCBIfam" id="TIGR03128">
    <property type="entry name" value="RuMP_HxlA"/>
    <property type="match status" value="1"/>
</dbReference>
<dbReference type="CDD" id="cd04726">
    <property type="entry name" value="KGPDC_HPS"/>
    <property type="match status" value="1"/>
</dbReference>
<evidence type="ECO:0000256" key="4">
    <source>
        <dbReference type="ARBA" id="ARBA00012890"/>
    </source>
</evidence>
<dbReference type="EMBL" id="DRIH01000049">
    <property type="protein sequence ID" value="HEC67478.1"/>
    <property type="molecule type" value="Genomic_DNA"/>
</dbReference>
<dbReference type="GO" id="GO:0006207">
    <property type="term" value="P:'de novo' pyrimidine nucleobase biosynthetic process"/>
    <property type="evidence" value="ECO:0007669"/>
    <property type="project" value="InterPro"/>
</dbReference>
<accession>A0A7C1W0G0</accession>
<keyword evidence="5" id="KW-0456">Lyase</keyword>
<dbReference type="GO" id="GO:0004590">
    <property type="term" value="F:orotidine-5'-phosphate decarboxylase activity"/>
    <property type="evidence" value="ECO:0007669"/>
    <property type="project" value="InterPro"/>
</dbReference>
<sequence length="212" mass="23356">MRPLLQIALDLTDKKRALEIANLIAPLVDILEVGTPLLKAVGVEIITSLKQLYPNKLILADTKTMDVGKVEAELVFNARADMMTVCAAAPLETIKAAVTKTQTLNKKIVVDFIGVENKLERGREIVSLKPDYFNLHTAIDVQQVKGKSFEDIDLFRKHFNIPLCVAGGIIPEDIPKFMPYKPAIIIVGGFVTKAKDPKSAVIALKKEIERAL</sequence>
<proteinExistence type="inferred from homology"/>
<name>A0A7C1W0G0_DESA2</name>
<evidence type="ECO:0000256" key="3">
    <source>
        <dbReference type="ARBA" id="ARBA00006350"/>
    </source>
</evidence>
<dbReference type="InterPro" id="IPR011060">
    <property type="entry name" value="RibuloseP-bd_barrel"/>
</dbReference>
<evidence type="ECO:0000256" key="5">
    <source>
        <dbReference type="ARBA" id="ARBA00023239"/>
    </source>
</evidence>
<organism evidence="8">
    <name type="scientific">Desulfofervidus auxilii</name>
    <dbReference type="NCBI Taxonomy" id="1621989"/>
    <lineage>
        <taxon>Bacteria</taxon>
        <taxon>Pseudomonadati</taxon>
        <taxon>Thermodesulfobacteriota</taxon>
        <taxon>Candidatus Desulfofervidia</taxon>
        <taxon>Candidatus Desulfofervidales</taxon>
        <taxon>Candidatus Desulfofervidaceae</taxon>
        <taxon>Candidatus Desulfofervidus</taxon>
    </lineage>
</organism>
<comment type="catalytic activity">
    <reaction evidence="1">
        <text>D-ribulose 5-phosphate + formaldehyde = D-arabino-hex-3-ulose 6-phosphate</text>
        <dbReference type="Rhea" id="RHEA:25201"/>
        <dbReference type="ChEBI" id="CHEBI:16842"/>
        <dbReference type="ChEBI" id="CHEBI:58121"/>
        <dbReference type="ChEBI" id="CHEBI:58542"/>
        <dbReference type="EC" id="4.1.2.43"/>
    </reaction>
</comment>
<comment type="caution">
    <text evidence="8">The sequence shown here is derived from an EMBL/GenBank/DDBJ whole genome shotgun (WGS) entry which is preliminary data.</text>
</comment>
<dbReference type="Proteomes" id="UP000885738">
    <property type="component" value="Unassembled WGS sequence"/>
</dbReference>
<comment type="pathway">
    <text evidence="2">One-carbon metabolism; formaldehyde assimilation via RuMP pathway; D-fructose 6-phosphate from D-ribulose 5-phosphate and formaldehyde: step 1/2.</text>
</comment>
<dbReference type="FunFam" id="3.20.20.70:FF:000022">
    <property type="entry name" value="3-keto-L-gulonate-6-phosphate decarboxylase UlaD"/>
    <property type="match status" value="1"/>
</dbReference>
<keyword evidence="6" id="KW-0119">Carbohydrate metabolism</keyword>
<dbReference type="GO" id="GO:0033982">
    <property type="term" value="F:3-dehydro-L-gulonate-6-phosphate decarboxylase activity"/>
    <property type="evidence" value="ECO:0007669"/>
    <property type="project" value="TreeGrafter"/>
</dbReference>
<dbReference type="PANTHER" id="PTHR35039:SF3">
    <property type="entry name" value="3-KETO-L-GULONATE-6-PHOSPHATE DECARBOXYLASE SGBH-RELATED"/>
    <property type="match status" value="1"/>
</dbReference>
<dbReference type="Pfam" id="PF00215">
    <property type="entry name" value="OMPdecase"/>
    <property type="match status" value="1"/>
</dbReference>
<dbReference type="SUPFAM" id="SSF51366">
    <property type="entry name" value="Ribulose-phoshate binding barrel"/>
    <property type="match status" value="1"/>
</dbReference>
<dbReference type="Gene3D" id="3.20.20.70">
    <property type="entry name" value="Aldolase class I"/>
    <property type="match status" value="1"/>
</dbReference>